<accession>A0A077X3P4</accession>
<evidence type="ECO:0000313" key="2">
    <source>
        <dbReference type="EMBL" id="CDS13622.1"/>
    </source>
</evidence>
<sequence length="297" mass="33856">MSPVESPITQVASTTQPTLSNTHSEEEHSGTPSDDERQQPGLPPVLTLELRGEQIEISRETLVAFPESILIAMFPNGLVLNGQEQAQVDFDPACVRMMLDFFVQARTTHAEHFSEEAYLAEAALDNRNIASAPHHHHHHHPLFTKPVVIVLREELDYYVLPAQHHTKTSTSIMTSLKTEGGRYLQQQNRVFEALLRNISKENNLAEQHLVDILCKAGFSLEDTWNYRALEPKKTCISSLSLVHLQTSGHRMATAQKLMMFYGKPARKCWWDHTCVELMDMQVRLWARRTWTLELALV</sequence>
<dbReference type="OrthoDB" id="9451547at2759"/>
<dbReference type="EMBL" id="LK023379">
    <property type="protein sequence ID" value="CDS13622.1"/>
    <property type="molecule type" value="Genomic_DNA"/>
</dbReference>
<dbReference type="InterPro" id="IPR011333">
    <property type="entry name" value="SKP1/BTB/POZ_sf"/>
</dbReference>
<dbReference type="SUPFAM" id="SSF54695">
    <property type="entry name" value="POZ domain"/>
    <property type="match status" value="1"/>
</dbReference>
<feature type="compositionally biased region" description="Basic and acidic residues" evidence="1">
    <location>
        <begin position="23"/>
        <end position="38"/>
    </location>
</feature>
<evidence type="ECO:0000256" key="1">
    <source>
        <dbReference type="SAM" id="MobiDB-lite"/>
    </source>
</evidence>
<dbReference type="AlphaFoldDB" id="A0A077X3P4"/>
<evidence type="ECO:0008006" key="3">
    <source>
        <dbReference type="Google" id="ProtNLM"/>
    </source>
</evidence>
<feature type="region of interest" description="Disordered" evidence="1">
    <location>
        <begin position="1"/>
        <end position="42"/>
    </location>
</feature>
<gene>
    <name evidence="2" type="ORF">LRAMOSA05798</name>
</gene>
<name>A0A077X3P4_9FUNG</name>
<feature type="compositionally biased region" description="Polar residues" evidence="1">
    <location>
        <begin position="7"/>
        <end position="22"/>
    </location>
</feature>
<protein>
    <recommendedName>
        <fullName evidence="3">Phosphatase activator</fullName>
    </recommendedName>
</protein>
<reference evidence="2" key="1">
    <citation type="journal article" date="2014" name="Genome Announc.">
        <title>De novo whole-genome sequence and genome annotation of Lichtheimia ramosa.</title>
        <authorList>
            <person name="Linde J."/>
            <person name="Schwartze V."/>
            <person name="Binder U."/>
            <person name="Lass-Florl C."/>
            <person name="Voigt K."/>
            <person name="Horn F."/>
        </authorList>
    </citation>
    <scope>NUCLEOTIDE SEQUENCE</scope>
    <source>
        <strain evidence="2">JMRC FSU:6197</strain>
    </source>
</reference>
<proteinExistence type="predicted"/>
<organism evidence="2">
    <name type="scientific">Lichtheimia ramosa</name>
    <dbReference type="NCBI Taxonomy" id="688394"/>
    <lineage>
        <taxon>Eukaryota</taxon>
        <taxon>Fungi</taxon>
        <taxon>Fungi incertae sedis</taxon>
        <taxon>Mucoromycota</taxon>
        <taxon>Mucoromycotina</taxon>
        <taxon>Mucoromycetes</taxon>
        <taxon>Mucorales</taxon>
        <taxon>Lichtheimiaceae</taxon>
        <taxon>Lichtheimia</taxon>
    </lineage>
</organism>